<evidence type="ECO:0000313" key="1">
    <source>
        <dbReference type="EMBL" id="KAF0529720.1"/>
    </source>
</evidence>
<reference evidence="1 2" key="1">
    <citation type="journal article" date="2019" name="Environ. Microbiol.">
        <title>At the nexus of three kingdoms: the genome of the mycorrhizal fungus Gigaspora margarita provides insights into plant, endobacterial and fungal interactions.</title>
        <authorList>
            <person name="Venice F."/>
            <person name="Ghignone S."/>
            <person name="Salvioli di Fossalunga A."/>
            <person name="Amselem J."/>
            <person name="Novero M."/>
            <person name="Xianan X."/>
            <person name="Sedzielewska Toro K."/>
            <person name="Morin E."/>
            <person name="Lipzen A."/>
            <person name="Grigoriev I.V."/>
            <person name="Henrissat B."/>
            <person name="Martin F.M."/>
            <person name="Bonfante P."/>
        </authorList>
    </citation>
    <scope>NUCLEOTIDE SEQUENCE [LARGE SCALE GENOMIC DNA]</scope>
    <source>
        <strain evidence="1 2">BEG34</strain>
    </source>
</reference>
<gene>
    <name evidence="1" type="ORF">F8M41_012611</name>
</gene>
<dbReference type="OrthoDB" id="2332122at2759"/>
<protein>
    <submittedName>
        <fullName evidence="1">Uncharacterized protein</fullName>
    </submittedName>
</protein>
<sequence>MSAKRREAFLKIIAGSSVHQLDTERAAAQPIETINTGSHYSPRPSDEQITLAEIKDMLIGLSEKVNRLERKISNMDICISEGLNLLNETKFVETEEYLLENEANFYEGMDDKDWNTYYEEKLAKSVNFFINSITFALC</sequence>
<dbReference type="AlphaFoldDB" id="A0A8H4ASU0"/>
<evidence type="ECO:0000313" key="2">
    <source>
        <dbReference type="Proteomes" id="UP000439903"/>
    </source>
</evidence>
<comment type="caution">
    <text evidence="1">The sequence shown here is derived from an EMBL/GenBank/DDBJ whole genome shotgun (WGS) entry which is preliminary data.</text>
</comment>
<dbReference type="EMBL" id="WTPW01000257">
    <property type="protein sequence ID" value="KAF0529720.1"/>
    <property type="molecule type" value="Genomic_DNA"/>
</dbReference>
<keyword evidence="2" id="KW-1185">Reference proteome</keyword>
<proteinExistence type="predicted"/>
<dbReference type="Proteomes" id="UP000439903">
    <property type="component" value="Unassembled WGS sequence"/>
</dbReference>
<accession>A0A8H4ASU0</accession>
<name>A0A8H4ASU0_GIGMA</name>
<organism evidence="1 2">
    <name type="scientific">Gigaspora margarita</name>
    <dbReference type="NCBI Taxonomy" id="4874"/>
    <lineage>
        <taxon>Eukaryota</taxon>
        <taxon>Fungi</taxon>
        <taxon>Fungi incertae sedis</taxon>
        <taxon>Mucoromycota</taxon>
        <taxon>Glomeromycotina</taxon>
        <taxon>Glomeromycetes</taxon>
        <taxon>Diversisporales</taxon>
        <taxon>Gigasporaceae</taxon>
        <taxon>Gigaspora</taxon>
    </lineage>
</organism>